<accession>A0A543I3M5</accession>
<dbReference type="EMBL" id="VFPM01000001">
    <property type="protein sequence ID" value="TQM65151.1"/>
    <property type="molecule type" value="Genomic_DNA"/>
</dbReference>
<dbReference type="Pfam" id="PF04471">
    <property type="entry name" value="Mrr_cat"/>
    <property type="match status" value="1"/>
</dbReference>
<gene>
    <name evidence="2" type="ORF">FBY41_1536</name>
</gene>
<organism evidence="2 3">
    <name type="scientific">Humibacillus xanthopallidus</name>
    <dbReference type="NCBI Taxonomy" id="412689"/>
    <lineage>
        <taxon>Bacteria</taxon>
        <taxon>Bacillati</taxon>
        <taxon>Actinomycetota</taxon>
        <taxon>Actinomycetes</taxon>
        <taxon>Micrococcales</taxon>
        <taxon>Intrasporangiaceae</taxon>
        <taxon>Humibacillus</taxon>
    </lineage>
</organism>
<comment type="caution">
    <text evidence="2">The sequence shown here is derived from an EMBL/GenBank/DDBJ whole genome shotgun (WGS) entry which is preliminary data.</text>
</comment>
<dbReference type="GO" id="GO:0004519">
    <property type="term" value="F:endonuclease activity"/>
    <property type="evidence" value="ECO:0007669"/>
    <property type="project" value="UniProtKB-KW"/>
</dbReference>
<keyword evidence="2" id="KW-0540">Nuclease</keyword>
<evidence type="ECO:0000259" key="1">
    <source>
        <dbReference type="Pfam" id="PF04471"/>
    </source>
</evidence>
<proteinExistence type="predicted"/>
<evidence type="ECO:0000313" key="2">
    <source>
        <dbReference type="EMBL" id="TQM65151.1"/>
    </source>
</evidence>
<dbReference type="AlphaFoldDB" id="A0A543I3M5"/>
<keyword evidence="2" id="KW-0378">Hydrolase</keyword>
<name>A0A543I3M5_9MICO</name>
<dbReference type="RefSeq" id="WP_141842818.1">
    <property type="nucleotide sequence ID" value="NZ_VFPM01000001.1"/>
</dbReference>
<feature type="domain" description="Restriction endonuclease type IV Mrr" evidence="1">
    <location>
        <begin position="74"/>
        <end position="167"/>
    </location>
</feature>
<evidence type="ECO:0000313" key="3">
    <source>
        <dbReference type="Proteomes" id="UP000316747"/>
    </source>
</evidence>
<dbReference type="InterPro" id="IPR007560">
    <property type="entry name" value="Restrct_endonuc_IV_Mrr"/>
</dbReference>
<sequence length="201" mass="21461">MVSEQDEPGVGDQVLVPWGFDEVEGEIVEVYSTGLGPRATVRLVGELDGPTVVVPLDSLVARTAHRDEPGGAAASAREYEGLVDSALRRAAVEFNLVGPRPGAPDTGVDFELSLGKRRLLVEVKHYGGSGRVSTDTVLTITGLAKGDDAALLVANVPLAPSALHRLQQLAQGRTRVGFAQWRGTEDDPELRDAFVRLLSNW</sequence>
<reference evidence="2 3" key="1">
    <citation type="submission" date="2019-06" db="EMBL/GenBank/DDBJ databases">
        <title>Genome sequencing of plant associated microbes to promote plant fitness in Sorghum bicolor and Oryza sativa.</title>
        <authorList>
            <person name="Coleman-Derr D."/>
        </authorList>
    </citation>
    <scope>NUCLEOTIDE SEQUENCE [LARGE SCALE GENOMIC DNA]</scope>
    <source>
        <strain evidence="2 3">KV-663</strain>
    </source>
</reference>
<protein>
    <submittedName>
        <fullName evidence="2">Restriction endonuclease</fullName>
    </submittedName>
</protein>
<dbReference type="OrthoDB" id="9958421at2"/>
<keyword evidence="3" id="KW-1185">Reference proteome</keyword>
<dbReference type="GO" id="GO:0009307">
    <property type="term" value="P:DNA restriction-modification system"/>
    <property type="evidence" value="ECO:0007669"/>
    <property type="project" value="InterPro"/>
</dbReference>
<dbReference type="Proteomes" id="UP000316747">
    <property type="component" value="Unassembled WGS sequence"/>
</dbReference>
<keyword evidence="2" id="KW-0255">Endonuclease</keyword>
<dbReference type="GO" id="GO:0003677">
    <property type="term" value="F:DNA binding"/>
    <property type="evidence" value="ECO:0007669"/>
    <property type="project" value="InterPro"/>
</dbReference>